<proteinExistence type="predicted"/>
<dbReference type="RefSeq" id="WP_144841921.1">
    <property type="nucleotide sequence ID" value="NZ_JASOLY010000002.1"/>
</dbReference>
<evidence type="ECO:0000313" key="2">
    <source>
        <dbReference type="Proteomes" id="UP001232113"/>
    </source>
</evidence>
<dbReference type="EMBL" id="JASOLY010000002">
    <property type="protein sequence ID" value="MDK6867789.1"/>
    <property type="molecule type" value="Genomic_DNA"/>
</dbReference>
<protein>
    <submittedName>
        <fullName evidence="1">DUF4145 domain-containing protein</fullName>
    </submittedName>
</protein>
<dbReference type="AlphaFoldDB" id="A0AAW6XGA5"/>
<organism evidence="1 2">
    <name type="scientific">Lactobacillus paragasseri</name>
    <dbReference type="NCBI Taxonomy" id="2107999"/>
    <lineage>
        <taxon>Bacteria</taxon>
        <taxon>Bacillati</taxon>
        <taxon>Bacillota</taxon>
        <taxon>Bacilli</taxon>
        <taxon>Lactobacillales</taxon>
        <taxon>Lactobacillaceae</taxon>
        <taxon>Lactobacillus</taxon>
    </lineage>
</organism>
<name>A0AAW6XGA5_9LACO</name>
<dbReference type="Proteomes" id="UP001232113">
    <property type="component" value="Unassembled WGS sequence"/>
</dbReference>
<gene>
    <name evidence="1" type="ORF">QP354_01685</name>
</gene>
<sequence length="231" mass="26670">MQYRIYQIDQQIPNYRRTKFLIPDICPNCGKINNPQSSIEGHTHYSGFKIIYMRHHCPSCQKDHCSIQKVFPDSDDSDPQLLTYTPSSSLRQFEKRISDFSPRFVDMYHQAEQAENNGNIELAGIGYRAAEEILIKDFAVKFSSDDVEKVSKYTLNSAIGHYFKDSDALGVSADVVRINGNDYAHWNRPQNFDTNQKLQELKAYLDIFISQINVKLMIKNPPVSRNHKSNK</sequence>
<comment type="caution">
    <text evidence="1">The sequence shown here is derived from an EMBL/GenBank/DDBJ whole genome shotgun (WGS) entry which is preliminary data.</text>
</comment>
<accession>A0AAW6XGA5</accession>
<evidence type="ECO:0000313" key="1">
    <source>
        <dbReference type="EMBL" id="MDK6867789.1"/>
    </source>
</evidence>
<reference evidence="1" key="1">
    <citation type="submission" date="2023-05" db="EMBL/GenBank/DDBJ databases">
        <title>Cataloging the Phylogenetic Diversity of Human Bladder Bacteria.</title>
        <authorList>
            <person name="Du J."/>
        </authorList>
    </citation>
    <scope>NUCLEOTIDE SEQUENCE</scope>
    <source>
        <strain evidence="1">UMB6975B</strain>
    </source>
</reference>